<accession>A0ABV3UW22</accession>
<name>A0ABV3UW22_9CORY</name>
<dbReference type="RefSeq" id="WP_368522524.1">
    <property type="nucleotide sequence ID" value="NZ_JAYWMA010000007.1"/>
</dbReference>
<protein>
    <recommendedName>
        <fullName evidence="1">site-specific DNA-methyltransferase (adenine-specific)</fullName>
        <ecNumber evidence="1">2.1.1.72</ecNumber>
    </recommendedName>
</protein>
<feature type="domain" description="MmeI-like target recognition" evidence="6">
    <location>
        <begin position="661"/>
        <end position="865"/>
    </location>
</feature>
<dbReference type="GO" id="GO:0032259">
    <property type="term" value="P:methylation"/>
    <property type="evidence" value="ECO:0007669"/>
    <property type="project" value="UniProtKB-KW"/>
</dbReference>
<keyword evidence="3" id="KW-0808">Transferase</keyword>
<evidence type="ECO:0000259" key="6">
    <source>
        <dbReference type="Pfam" id="PF20466"/>
    </source>
</evidence>
<dbReference type="Pfam" id="PF20473">
    <property type="entry name" value="MmeI_Mtase"/>
    <property type="match status" value="1"/>
</dbReference>
<evidence type="ECO:0000259" key="7">
    <source>
        <dbReference type="Pfam" id="PF20467"/>
    </source>
</evidence>
<evidence type="ECO:0000256" key="1">
    <source>
        <dbReference type="ARBA" id="ARBA00011900"/>
    </source>
</evidence>
<dbReference type="Pfam" id="PF20465">
    <property type="entry name" value="MmeI_hel"/>
    <property type="match status" value="1"/>
</dbReference>
<evidence type="ECO:0000259" key="5">
    <source>
        <dbReference type="Pfam" id="PF20465"/>
    </source>
</evidence>
<dbReference type="Proteomes" id="UP001558353">
    <property type="component" value="Unassembled WGS sequence"/>
</dbReference>
<dbReference type="Pfam" id="PF20466">
    <property type="entry name" value="MmeI_TRD"/>
    <property type="match status" value="1"/>
</dbReference>
<evidence type="ECO:0000313" key="9">
    <source>
        <dbReference type="EMBL" id="MEX3528880.1"/>
    </source>
</evidence>
<comment type="catalytic activity">
    <reaction evidence="4">
        <text>a 2'-deoxyadenosine in DNA + S-adenosyl-L-methionine = an N(6)-methyl-2'-deoxyadenosine in DNA + S-adenosyl-L-homocysteine + H(+)</text>
        <dbReference type="Rhea" id="RHEA:15197"/>
        <dbReference type="Rhea" id="RHEA-COMP:12418"/>
        <dbReference type="Rhea" id="RHEA-COMP:12419"/>
        <dbReference type="ChEBI" id="CHEBI:15378"/>
        <dbReference type="ChEBI" id="CHEBI:57856"/>
        <dbReference type="ChEBI" id="CHEBI:59789"/>
        <dbReference type="ChEBI" id="CHEBI:90615"/>
        <dbReference type="ChEBI" id="CHEBI:90616"/>
        <dbReference type="EC" id="2.1.1.72"/>
    </reaction>
</comment>
<sequence>MTADLMNYVAKGNFRDLFQELGWDFPPAGVAPLEVETETGVLTVSPVADQSGLRVWVCTADKLPDNAAQRVVDAAVSKHSQVRLLIFTDGVHQSWRWPRRGATAATNTKLLHHSYTVGNPDQRDDLSRRLAKIELPFDEVIGIAEIQDRMAQAFNDEAVKRSTEASRHMERMNQILLDAGCSTDTASSLLVRLLFLFFGDDTQMWPEDTFQKWVLHHTTADNFHAKLTELFEVLCDEELDLAQTTGGMGQGRGKYAGSEYQNFRRINGMYQERVALPSLPGDFRQQVLTAGEFDWGKVNPDIFGAMFQQLVDLDELRKNGEHYTSEENIQKVIEPLFLDDYRQRFQDAYDDRTKLLELQEELAGLQFMDPACGSGNFLIQAYKHLRGLEYELIQRAEELELEEIQTHLAEIEHQRMSKTKRTLIARRDELQAGTSLQFDEQVLRKSKLSMRQFYGIEINAWPAKVAATAMLLVDHLANQAWGENVVRLPIEETSQIVHANALRTDWEQVVPNNGNSTFIFGNPPFLGDGRERDQLADLQHAWGGNKQISRLDYVTGWHAQSMRFLANRPGLFAFVTTNSIVQGDQAPRLFESIFDAGWRIRFAHRTFAWDSEASSRAAVHCVIVGFDRQVKPHPQLWDYPTIKGKPISIRVEQTINAYLVDGPNILVRKASRPISPIIEKTAYGSKSTDGGNLVIEPDSYKKFMADPVAEKYVHRYVGARELLHGEERWCLWLDGINPKEIEESPLLRERIEAVRKFRLASKAATTREFAQFPHLFRQRAKQQVDYLCIPRVVSEARKYFTAALLAPDVIASDSTFTLPDPDGLQFGLISSSMFITWQKTIGGRLESRLRFGSTLTWYTFPIPNLDEASQQKIIEAGQGVLAARDLHPERSLAEHYNPLAMGSELVKAHDLLDDEVDQAFGAQARLSHERERQELLFERYAELTTPR</sequence>
<gene>
    <name evidence="9" type="ORF">VVR64_07360</name>
</gene>
<keyword evidence="10" id="KW-1185">Reference proteome</keyword>
<evidence type="ECO:0000256" key="2">
    <source>
        <dbReference type="ARBA" id="ARBA00022603"/>
    </source>
</evidence>
<keyword evidence="2 9" id="KW-0489">Methyltransferase</keyword>
<dbReference type="InterPro" id="IPR050953">
    <property type="entry name" value="N4_N6_ade-DNA_methylase"/>
</dbReference>
<dbReference type="EC" id="2.1.1.72" evidence="1"/>
<reference evidence="9 10" key="1">
    <citation type="journal article" date="2024" name="Fungal Genet. Biol.">
        <title>The porcine skin microbiome exhibits broad fungal antagonism.</title>
        <authorList>
            <person name="De La Cruz K.F."/>
            <person name="Townsend E.C."/>
            <person name="Alex Cheong J.Z."/>
            <person name="Salamzade R."/>
            <person name="Liu A."/>
            <person name="Sandstrom S."/>
            <person name="Davila E."/>
            <person name="Huang L."/>
            <person name="Xu K.H."/>
            <person name="Wu S.Y."/>
            <person name="Meudt J.J."/>
            <person name="Shanmuganayagam D."/>
            <person name="Gibson A.L.F."/>
            <person name="Kalan L.R."/>
        </authorList>
    </citation>
    <scope>NUCLEOTIDE SEQUENCE [LARGE SCALE GENOMIC DNA]</scope>
    <source>
        <strain evidence="9 10">LK2569</strain>
    </source>
</reference>
<evidence type="ECO:0000259" key="8">
    <source>
        <dbReference type="Pfam" id="PF20473"/>
    </source>
</evidence>
<dbReference type="InterPro" id="IPR029063">
    <property type="entry name" value="SAM-dependent_MTases_sf"/>
</dbReference>
<dbReference type="PANTHER" id="PTHR33841">
    <property type="entry name" value="DNA METHYLTRANSFERASE YEEA-RELATED"/>
    <property type="match status" value="1"/>
</dbReference>
<dbReference type="InterPro" id="IPR046818">
    <property type="entry name" value="MmeI_C"/>
</dbReference>
<evidence type="ECO:0000313" key="10">
    <source>
        <dbReference type="Proteomes" id="UP001558353"/>
    </source>
</evidence>
<dbReference type="GO" id="GO:0008168">
    <property type="term" value="F:methyltransferase activity"/>
    <property type="evidence" value="ECO:0007669"/>
    <property type="project" value="UniProtKB-KW"/>
</dbReference>
<comment type="caution">
    <text evidence="9">The sequence shown here is derived from an EMBL/GenBank/DDBJ whole genome shotgun (WGS) entry which is preliminary data.</text>
</comment>
<dbReference type="InterPro" id="IPR046820">
    <property type="entry name" value="MmeI_TRD"/>
</dbReference>
<feature type="domain" description="MmeI-like DNA-methyltransferase" evidence="8">
    <location>
        <begin position="346"/>
        <end position="631"/>
    </location>
</feature>
<dbReference type="InterPro" id="IPR046819">
    <property type="entry name" value="MmeI_hel"/>
</dbReference>
<organism evidence="9 10">
    <name type="scientific">Corynebacterium xerosis</name>
    <dbReference type="NCBI Taxonomy" id="1725"/>
    <lineage>
        <taxon>Bacteria</taxon>
        <taxon>Bacillati</taxon>
        <taxon>Actinomycetota</taxon>
        <taxon>Actinomycetes</taxon>
        <taxon>Mycobacteriales</taxon>
        <taxon>Corynebacteriaceae</taxon>
        <taxon>Corynebacterium</taxon>
    </lineage>
</organism>
<dbReference type="SUPFAM" id="SSF53335">
    <property type="entry name" value="S-adenosyl-L-methionine-dependent methyltransferases"/>
    <property type="match status" value="1"/>
</dbReference>
<dbReference type="EMBL" id="JAYWMA010000007">
    <property type="protein sequence ID" value="MEX3528880.1"/>
    <property type="molecule type" value="Genomic_DNA"/>
</dbReference>
<feature type="domain" description="MmeI-like C-terminal" evidence="7">
    <location>
        <begin position="867"/>
        <end position="945"/>
    </location>
</feature>
<dbReference type="InterPro" id="IPR046816">
    <property type="entry name" value="MmeI_Mtase"/>
</dbReference>
<evidence type="ECO:0000256" key="3">
    <source>
        <dbReference type="ARBA" id="ARBA00022679"/>
    </source>
</evidence>
<dbReference type="PANTHER" id="PTHR33841:SF1">
    <property type="entry name" value="DNA METHYLTRANSFERASE A"/>
    <property type="match status" value="1"/>
</dbReference>
<evidence type="ECO:0000256" key="4">
    <source>
        <dbReference type="ARBA" id="ARBA00047942"/>
    </source>
</evidence>
<dbReference type="Gene3D" id="3.40.50.150">
    <property type="entry name" value="Vaccinia Virus protein VP39"/>
    <property type="match status" value="1"/>
</dbReference>
<proteinExistence type="predicted"/>
<dbReference type="PRINTS" id="PR00507">
    <property type="entry name" value="N12N6MTFRASE"/>
</dbReference>
<feature type="domain" description="MmeI-like helicase spacer" evidence="5">
    <location>
        <begin position="187"/>
        <end position="268"/>
    </location>
</feature>
<dbReference type="Pfam" id="PF20467">
    <property type="entry name" value="MmeI_C"/>
    <property type="match status" value="1"/>
</dbReference>